<dbReference type="InterPro" id="IPR052418">
    <property type="entry name" value="Apolipoprotein_B"/>
</dbReference>
<dbReference type="InterPro" id="IPR011030">
    <property type="entry name" value="Lipovitellin_superhlx_dom"/>
</dbReference>
<keyword evidence="6" id="KW-0325">Glycoprotein</keyword>
<evidence type="ECO:0000256" key="7">
    <source>
        <dbReference type="PROSITE-ProRule" id="PRU00557"/>
    </source>
</evidence>
<dbReference type="GO" id="GO:0042953">
    <property type="term" value="P:lipoprotein transport"/>
    <property type="evidence" value="ECO:0007669"/>
    <property type="project" value="TreeGrafter"/>
</dbReference>
<keyword evidence="4 8" id="KW-0732">Signal</keyword>
<reference evidence="10" key="1">
    <citation type="submission" date="2019-03" db="EMBL/GenBank/DDBJ databases">
        <authorList>
            <person name="Tian Y."/>
        </authorList>
    </citation>
    <scope>NUCLEOTIDE SEQUENCE</scope>
</reference>
<dbReference type="Gene3D" id="2.20.80.10">
    <property type="entry name" value="Lipovitellin-phosvitin complex, chain A, domain 4"/>
    <property type="match status" value="1"/>
</dbReference>
<protein>
    <submittedName>
        <fullName evidence="10">Apolipoprotein Ba</fullName>
    </submittedName>
</protein>
<keyword evidence="3" id="KW-0964">Secreted</keyword>
<dbReference type="PANTHER" id="PTHR13769">
    <property type="entry name" value="APOLIPOPROTEIN B"/>
    <property type="match status" value="1"/>
</dbReference>
<comment type="subcellular location">
    <subcellularLocation>
        <location evidence="1">Secreted</location>
    </subcellularLocation>
</comment>
<dbReference type="PROSITE" id="PS51211">
    <property type="entry name" value="VITELLOGENIN"/>
    <property type="match status" value="1"/>
</dbReference>
<organism evidence="10">
    <name type="scientific">Lateolabrax maculatus</name>
    <name type="common">Spotted sea bass</name>
    <dbReference type="NCBI Taxonomy" id="315492"/>
    <lineage>
        <taxon>Eukaryota</taxon>
        <taxon>Metazoa</taxon>
        <taxon>Chordata</taxon>
        <taxon>Craniata</taxon>
        <taxon>Vertebrata</taxon>
        <taxon>Euteleostomi</taxon>
        <taxon>Actinopterygii</taxon>
        <taxon>Neopterygii</taxon>
        <taxon>Teleostei</taxon>
        <taxon>Neoteleostei</taxon>
        <taxon>Acanthomorphata</taxon>
        <taxon>Eupercaria</taxon>
        <taxon>Acropomatiformes</taxon>
        <taxon>Lateolabracidae</taxon>
        <taxon>Lateolabrax</taxon>
    </lineage>
</organism>
<dbReference type="GO" id="GO:0042632">
    <property type="term" value="P:cholesterol homeostasis"/>
    <property type="evidence" value="ECO:0007669"/>
    <property type="project" value="TreeGrafter"/>
</dbReference>
<evidence type="ECO:0000259" key="9">
    <source>
        <dbReference type="PROSITE" id="PS51211"/>
    </source>
</evidence>
<evidence type="ECO:0000313" key="10">
    <source>
        <dbReference type="EMBL" id="QCP69307.1"/>
    </source>
</evidence>
<dbReference type="SMART" id="SM01169">
    <property type="entry name" value="DUF1943"/>
    <property type="match status" value="1"/>
</dbReference>
<dbReference type="InterPro" id="IPR015816">
    <property type="entry name" value="Vitellinogen_b-sht_N"/>
</dbReference>
<dbReference type="Pfam" id="PF01347">
    <property type="entry name" value="Vitellogenin_N"/>
    <property type="match status" value="1"/>
</dbReference>
<evidence type="ECO:0000256" key="2">
    <source>
        <dbReference type="ARBA" id="ARBA00022448"/>
    </source>
</evidence>
<keyword evidence="5" id="KW-0445">Lipid transport</keyword>
<feature type="signal peptide" evidence="8">
    <location>
        <begin position="1"/>
        <end position="21"/>
    </location>
</feature>
<keyword evidence="2" id="KW-0813">Transport</keyword>
<accession>A0A4P8JEC9</accession>
<evidence type="ECO:0000256" key="8">
    <source>
        <dbReference type="SAM" id="SignalP"/>
    </source>
</evidence>
<dbReference type="Pfam" id="PF09172">
    <property type="entry name" value="Vit_open_b-sht"/>
    <property type="match status" value="1"/>
</dbReference>
<evidence type="ECO:0000256" key="3">
    <source>
        <dbReference type="ARBA" id="ARBA00022525"/>
    </source>
</evidence>
<gene>
    <name evidence="10" type="primary">apoBa</name>
</gene>
<dbReference type="PANTHER" id="PTHR13769:SF6">
    <property type="entry name" value="APOLIPOPROTEIN B-100"/>
    <property type="match status" value="1"/>
</dbReference>
<dbReference type="GO" id="GO:0120020">
    <property type="term" value="F:cholesterol transfer activity"/>
    <property type="evidence" value="ECO:0007669"/>
    <property type="project" value="TreeGrafter"/>
</dbReference>
<evidence type="ECO:0000256" key="6">
    <source>
        <dbReference type="ARBA" id="ARBA00023180"/>
    </source>
</evidence>
<dbReference type="EMBL" id="MK599344">
    <property type="protein sequence ID" value="QCP69307.1"/>
    <property type="molecule type" value="mRNA"/>
</dbReference>
<feature type="chain" id="PRO_5020859708" evidence="8">
    <location>
        <begin position="22"/>
        <end position="4415"/>
    </location>
</feature>
<dbReference type="GO" id="GO:0034359">
    <property type="term" value="C:mature chylomicron"/>
    <property type="evidence" value="ECO:0007669"/>
    <property type="project" value="TreeGrafter"/>
</dbReference>
<proteinExistence type="evidence at transcript level"/>
<dbReference type="SUPFAM" id="SSF56968">
    <property type="entry name" value="Lipovitellin-phosvitin complex, beta-sheet shell regions"/>
    <property type="match status" value="2"/>
</dbReference>
<evidence type="ECO:0000256" key="4">
    <source>
        <dbReference type="ARBA" id="ARBA00022729"/>
    </source>
</evidence>
<dbReference type="Pfam" id="PF06448">
    <property type="entry name" value="DUF1081"/>
    <property type="match status" value="1"/>
</dbReference>
<dbReference type="GO" id="GO:0034361">
    <property type="term" value="C:very-low-density lipoprotein particle"/>
    <property type="evidence" value="ECO:0007669"/>
    <property type="project" value="TreeGrafter"/>
</dbReference>
<dbReference type="GO" id="GO:0006642">
    <property type="term" value="P:triglyceride mobilization"/>
    <property type="evidence" value="ECO:0007669"/>
    <property type="project" value="TreeGrafter"/>
</dbReference>
<dbReference type="GO" id="GO:0050750">
    <property type="term" value="F:low-density lipoprotein particle receptor binding"/>
    <property type="evidence" value="ECO:0007669"/>
    <property type="project" value="TreeGrafter"/>
</dbReference>
<keyword evidence="10" id="KW-0449">Lipoprotein</keyword>
<dbReference type="InterPro" id="IPR001747">
    <property type="entry name" value="Vitellogenin_N"/>
</dbReference>
<feature type="domain" description="Vitellogenin" evidence="9">
    <location>
        <begin position="40"/>
        <end position="668"/>
    </location>
</feature>
<evidence type="ECO:0000256" key="1">
    <source>
        <dbReference type="ARBA" id="ARBA00004613"/>
    </source>
</evidence>
<dbReference type="SMART" id="SM00638">
    <property type="entry name" value="LPD_N"/>
    <property type="match status" value="1"/>
</dbReference>
<dbReference type="Gene3D" id="1.25.10.20">
    <property type="entry name" value="Vitellinogen, superhelical"/>
    <property type="match status" value="1"/>
</dbReference>
<dbReference type="InterPro" id="IPR015819">
    <property type="entry name" value="Lipid_transp_b-sht_shell"/>
</dbReference>
<sequence>MPMMGYSKLCLLLLLSSYTLAQEENNNNEQTSTCLLAFRFKAYKKYAYQYTTESRNGVVGTANLRNGPKVSCQVEIEVPQTCRFIMHTRDCALSEVSVMDPQGQPVYRQAPGSEAFQAAMERNPLKFTVEEVTDVQLYPETDEPVNILNIKRGIVSALMVPVMEDEQSSLMSTVHGQCLTNYLVNATKDIATDVMLSRDLSQCDQFYSRELANSPLALLQKLHRPMSKLITSTQICNYHFDNKGKHITTAMCTEKHIYLPFSHEDNGISSVVTQDLSFQSSKRINNRVVDVNPSQIKPLHFEDPEDKAPVQTKDTVLSTLRDLVALAGTDQGQKRTSLFHKLVSSLRVLRNETLSQAVTEMLDTSGWLTWQALFQCGTPECTSAILQAIRTIDGVSVEVDALVYGLSLQANPDAARVRDMLSMAQYKQSRAIMYALANTVKKFHEGEVTPVVKDVSEFMETRLNDCSGEIPDNDSDFPEDPEEMSFLVLRVVGVMGQAMQAVSPSLISSILRCAKKTDIPLSNQKAAIQAFRLMDINDEVRNVLMEVYQDAQSPVEKRVAAYLILMRNPDQARVRDIVNILENMRDKQLKSFVVSHLNNIRNSDEPQMHQLREYIELALKDQLSSTNKVFDGMSHNYKIDSPLGSVQSNIIFDATNTLPKDVMLETTLKVFDYNYDIFEVGVEGTGFEPTIDSLFGEKGFFPDSISKVMYWAGDKAQMLREVLDRIAPNRDRMKRQVPQDLLKDITNTVQKLMDDLRFSPAPEAVAYLRLLGSEIGYMKTSDMRKMAETLFMYYHVFVRTLPVKVFLSLTSSTENEVFAHYIFMENAFSLPTASGFPLKFSLAGVFAPGAKGGLTHSRSDKRTTDLSFMPSVGLEFITQMGVHIPDYVEAGLEMHTNMYHESSLNAKVTVDSNQMRLSIPAPKSNTQLLSVSNKLLSVSSGQTKIVPSLVEDRTDSTDCQPLFSGLKFCTIVRYSNATSMDQAPYYPLTGETRFAVEIQPTGEVSEYTATITDVTLREGKKGRHKVEFLKLALKAEGDDSTEASASLKYNRNKNILTTEVVIPDYDVEAGIKLAVTDSEVKGKKMRGITIDVTNRNIPQLSLVGRTRLDMMKDAMLQLQMVIPSLKTEASVTATLKKDEDVLMELETVVNLPETSYLQKASLKYDEDKLELELKSDLNSEIQNVIPNVEDHHRQLQQLIDHILDQKVAKTDMKLRHIVTKGIEAGNIWLEKLTASMPYLANLRSKRSISALPLPALPEKLFLHSDSLFRYQFNKDKMAISLPLPFGGKKSEELNIPTTLSIPLINLAEIGLYIPAKSYRLPPFTIPPSLDFTVPLLGLAEASTKINSNFYSWEGSISGGNNTVDVPSYIAQYKARAQSPFNLLSYKLEGTGMMSGRADDNLKYLLNSSFSHSLIDTSFSVLETLRVTNKLNARANYKIEASSPVGLQASLYYSAQSTSSLDSDEVSGDGTVDGLLTIGAFYTNTSYTHSYNLRPLDKEGRGESTLHFNSPFIQVHNMIHGVYANSELNIVSKTNAQKDIVKHVAELKYKDAQLTLKCSAVATAMGKSLNNKVELGVSSQMAILRIESQADDDTNRAYSLVTGSLDSYGLEVNSEGSFTFDTGRRGLHKASVTVGRNGLTTSGTNSIQCSPVTVENIFSGAIDNNGATLSSKTNAMAEESRGELNIEGKITAAEASLYGVLKGHAYDATTRNNMNIVLNRRALTFTSNTMGTLQQMNTENSHTLTLTLWTFALHSKTKNLICEDIYYKQDTKVDFKPFVMSFDMTNDLKFYDVSLNNQGHMKIEPIKMDLSGSMDGTYGEEHNIKNTYELNYDNMAGTMKYSTSGNIMGAQLSHNCELEFAGLASKSNCKAKILSEPIRFTSTICTMALPFSLTVDAQVNSDGEINLYGQHAGLLYNKLLVKAEPLALAYLHDSKVSTIHKLPSGEFSTNLDNKFDGLLTPGDQSLTWKVKSKLNKHGYNQDISTYNNPDKIGFAFSGVMLTDIFSKLSKDKRSEVQEFTIVSNLNYNKNSDCHTIEIPFIESFPAAFEQVKNTLVQALESFQQFINNLDINQLITDFRAKLDLLPMQVSDFMREIDLENKVNQVKAKLDYLINEFAVTMDDLEVAMKNSRNYLENTVIDIATKIRALILTVADHIKAGHFADKITNVLLQIGNKLRAFDENYEIKQSLVRALDAIEDIIRQIDLQKLTESSGAWLVELDSKYGILVKIKDKLSEMKQFIENFDVSMFFQDVKDYLLSIDLAMYVEQLSYEIPSSEIAQVIESMNDVIINWIDEYEIPNKLNTVYSYIMDLLLKYDLDDTFKELMNQVLILIKEFKIDETVQSMVDALKSVNFEFVYDKIMQFLHSVTSQLRAIDYKKSIDDLNECILSMLKSVKEFDYNAFVAETNKKTAELTSYINEQIKIYEIVQKIEALREFFREIQNSVFTYLDELKNTKVADALKKLKDVIDTTFYNDIKIKVKDILEDMRQRILDMDIRDETYIYLQRGSESYSNMVAYISSQFNRLIEEITKMADNEIIRQIKQVLDRVLGALKRAEIEVPTFTVPLTDLVIPTFKINLNKLQEISIPAQISVTEFTILNSYTIPAFTIDFDEIKANIIAIIDNIKEFEIQMPDPEEIFGDLKVLYLSELPDLTFPEITLSEFRFPAVKVPKLNLEDFEITMLPIPEIKLPEVPSDICIPVFGNLQGHLRVNFPQYSVINTLLIENSTSTPENPQFTASIYSIATSPIMYLRHTFRATVQLEAPRMKKLIFTETVQAIHVALFIDHGGSLTLTGFSAEAFAKTTTNATTQMYTAHLVNNMALTLKSGISAAIDTTYNHNLDIPSIETSSQASMKHNLAATMESGRITVTGETTGNGKWSIQDYSDEGTHKSNVEFNINFSTAKLTFVGETDCKALKSKHTLTAESVILSHITVEARCESEVSSVMKSVMVLNGEAHIGDLKVALTASHDAEFTGILIGSMVNSLELMAHPFETVLDIKNKVNSKIFFPMKLTGKVDLQHDYGVILNSEKQHAFWFALARFNQYKYNHNFTAENNKMDIFFHSSANGDANLDFLTVPLSIPEITLPYLKIKTPEVRDLSLWEHAGIQNLLTTPQQSFDMNLKLHYYKSPDEHSFELHLEPIYNAISDNANIIQVQFEQFRDKVVALLKDSYNQAKSQYIKHKIDTSSLPPRIFTVPGYKIPILNIKVSAFRAEMPAFSYFVPKEVSTPSFKVPALGFSVPSYTLVLPSLEFPVIYVPETLSEIKLPTFTLPAIQNNIVIPAMGNITCDFSFKSTVITLSANAGLYNQSDIVARFGASSTSEFDIFNGKIDGTTSLTRKRGIKLATTVSLEHAHVEANHECAVSLTKRSMEASVANTAKINLPFLNVELNQELTGNTKTKPNLAFKKKLKYMFNIPLIDSVGKGNLDMNWALEALTSHVSLESSTQGKADITILDSCNFAGDLENYGSFYLNANGLRSTIRTALNSNVDKQETQKRSSNNNIFQFDLNKNFALEVSLRRLFATLDYTSNNNVDFASFNTNGKHIIKGELDFVPLTTFRTTLNIDANQPSSFGYSGLSQTINLSISSEKQSFTWSGKEQLASLIHACDLLLSNDESEVRMDLTGSVEGHLAFLKSVKLPVYQKTLWDVLKFDQVTNMDNLQFLNISSSIVYTKTMDGYEYTIPSVLFENGVTFSIPEISIAVPSWIKEIPHSIRYIDMRFENPDVADHLTLPPVISFPAFDVPFTNLHVEPFTISPKNLYIPKVITTTAFEIMLPGWPIISVPSYDVKTEYLQEKMSFLSFRIPQYDINVSSFTLPKSLTIGEHTISLNEITRQISNFEVPTIVIPEQNIEIPEIALHLPSSVFIPAFGALSASLKVSSPIYNVSTTANLEKKDSSLVNSLNSICTSTMIFLEYEFSASATLGFDNGVINLNGKCNLIHNDVNVDWQHVLTQNLRMKRQTRLTDSMESRHTLNVDITSRTFVDVGFRFASRKDGITASVSSPSSGFLGLHFQRRSTSQLYGKLFSRYLSTPEKDTDVFTAKAMLKNSQKLILQTSWNWDFLHDVIEGTKDRIPAMTNAVFKFINKYHITHFGFDLNRGGMKLKNTVSNVIERAYHEVPLSFNTLHNSIKHIGDQGSDMYRKASDNLMSVSVQNVTDSLARKTRQVLKRIENKMYILLDASTQFLSDTKFTLPGSEEKLSSLEMFQRARLSLSRAADKAIKRFASLMEKISRYIRKIEFTIPGTSVYVNGNDIMDKLSSTKSVYDQLTHSVRRGFELLHKTVNDRTQVIAEKGENFITYLKDENVEIASQVDAIYAEVLQSSKQHTEEAKRCVAEYKDLTKLKIQEAYNALSIERVNNDTKEFISIMQSQLYGGLNEISALMRRTSESTAPYIRVSNKKMDIEIPLPFLWKSFNEWPMQSRQ</sequence>
<dbReference type="Gene3D" id="2.30.230.10">
    <property type="entry name" value="Lipovitellin, beta-sheet shell regions, chain A"/>
    <property type="match status" value="1"/>
</dbReference>
<dbReference type="GO" id="GO:0030301">
    <property type="term" value="P:cholesterol transport"/>
    <property type="evidence" value="ECO:0007669"/>
    <property type="project" value="TreeGrafter"/>
</dbReference>
<dbReference type="InterPro" id="IPR009454">
    <property type="entry name" value="Lipid_transpt_open_b-sht"/>
</dbReference>
<dbReference type="GO" id="GO:0034362">
    <property type="term" value="C:low-density lipoprotein particle"/>
    <property type="evidence" value="ECO:0007669"/>
    <property type="project" value="TreeGrafter"/>
</dbReference>
<name>A0A4P8JEC9_LATMC</name>
<dbReference type="InterPro" id="IPR015255">
    <property type="entry name" value="Vitellinogen_open_b-sht"/>
</dbReference>
<dbReference type="SUPFAM" id="SSF48431">
    <property type="entry name" value="Lipovitellin-phosvitin complex, superhelical domain"/>
    <property type="match status" value="1"/>
</dbReference>
<evidence type="ECO:0000256" key="5">
    <source>
        <dbReference type="ARBA" id="ARBA00023055"/>
    </source>
</evidence>
<comment type="caution">
    <text evidence="7">Lacks conserved residue(s) required for the propagation of feature annotation.</text>
</comment>